<name>A0A4Q0Y2H0_9BACT</name>
<proteinExistence type="predicted"/>
<comment type="caution">
    <text evidence="1">The sequence shown here is derived from an EMBL/GenBank/DDBJ whole genome shotgun (WGS) entry which is preliminary data.</text>
</comment>
<dbReference type="STRING" id="877500.GCA_000935065_01111"/>
<accession>A0A4Q0Y2H0</accession>
<gene>
    <name evidence="1" type="ORF">CRV06_09840</name>
</gene>
<dbReference type="OrthoDB" id="5415101at2"/>
<evidence type="ECO:0000313" key="1">
    <source>
        <dbReference type="EMBL" id="RXJ62431.1"/>
    </source>
</evidence>
<organism evidence="1 2">
    <name type="scientific">Halarcobacter anaerophilus</name>
    <dbReference type="NCBI Taxonomy" id="877500"/>
    <lineage>
        <taxon>Bacteria</taxon>
        <taxon>Pseudomonadati</taxon>
        <taxon>Campylobacterota</taxon>
        <taxon>Epsilonproteobacteria</taxon>
        <taxon>Campylobacterales</taxon>
        <taxon>Arcobacteraceae</taxon>
        <taxon>Halarcobacter</taxon>
    </lineage>
</organism>
<evidence type="ECO:0000313" key="2">
    <source>
        <dbReference type="Proteomes" id="UP000290191"/>
    </source>
</evidence>
<keyword evidence="2" id="KW-1185">Reference proteome</keyword>
<dbReference type="Pfam" id="PF10670">
    <property type="entry name" value="DUF4198"/>
    <property type="match status" value="1"/>
</dbReference>
<reference evidence="1 2" key="1">
    <citation type="submission" date="2017-10" db="EMBL/GenBank/DDBJ databases">
        <title>Genomics of the genus Arcobacter.</title>
        <authorList>
            <person name="Perez-Cataluna A."/>
            <person name="Figueras M.J."/>
        </authorList>
    </citation>
    <scope>NUCLEOTIDE SEQUENCE [LARGE SCALE GENOMIC DNA]</scope>
    <source>
        <strain evidence="1 2">DSM 24636</strain>
    </source>
</reference>
<protein>
    <recommendedName>
        <fullName evidence="3">DUF4198 domain-containing protein</fullName>
    </recommendedName>
</protein>
<dbReference type="AlphaFoldDB" id="A0A4Q0Y2H0"/>
<dbReference type="Proteomes" id="UP000290191">
    <property type="component" value="Unassembled WGS sequence"/>
</dbReference>
<dbReference type="EMBL" id="PDKO01000008">
    <property type="protein sequence ID" value="RXJ62431.1"/>
    <property type="molecule type" value="Genomic_DNA"/>
</dbReference>
<dbReference type="RefSeq" id="WP_129082342.1">
    <property type="nucleotide sequence ID" value="NZ_CP041070.1"/>
</dbReference>
<evidence type="ECO:0008006" key="3">
    <source>
        <dbReference type="Google" id="ProtNLM"/>
    </source>
</evidence>
<sequence>MNISKLLLAGTITASSLMGHSLWLNSFDSLSKKGGHTTVGIGWGHNISIDDSVPSKMQFDSFDLIEPKGEKIALKKPFSKVEKIFEGDNLTITQSNMAMQKISFDEKSQKGTYSIALATKTGYFTKYIDKKGKTRFKREPKDKIKNAEKILSSNQINTFAKSYFAFQEWTQPKKAGHNLEIIPTSDLTKVKAGDSVTFEVLYKGKALQSGYMTAKSEQNPHANALFSSIRKGKAKFTLPNNGKWIFKTTHKKEAELTLINNASATITIK</sequence>
<dbReference type="InterPro" id="IPR019613">
    <property type="entry name" value="DUF4198"/>
</dbReference>